<dbReference type="Gramene" id="mRNA:HanXRQr2_Chr09g0417881">
    <property type="protein sequence ID" value="CDS:HanXRQr2_Chr09g0417881.1"/>
    <property type="gene ID" value="HanXRQr2_Chr09g0417881"/>
</dbReference>
<keyword evidence="2" id="KW-1185">Reference proteome</keyword>
<dbReference type="Proteomes" id="UP000215914">
    <property type="component" value="Unassembled WGS sequence"/>
</dbReference>
<comment type="caution">
    <text evidence="1">The sequence shown here is derived from an EMBL/GenBank/DDBJ whole genome shotgun (WGS) entry which is preliminary data.</text>
</comment>
<evidence type="ECO:0000313" key="2">
    <source>
        <dbReference type="Proteomes" id="UP000215914"/>
    </source>
</evidence>
<gene>
    <name evidence="1" type="ORF">HanXRQr2_Chr09g0417881</name>
</gene>
<reference evidence="1" key="1">
    <citation type="journal article" date="2017" name="Nature">
        <title>The sunflower genome provides insights into oil metabolism, flowering and Asterid evolution.</title>
        <authorList>
            <person name="Badouin H."/>
            <person name="Gouzy J."/>
            <person name="Grassa C.J."/>
            <person name="Murat F."/>
            <person name="Staton S.E."/>
            <person name="Cottret L."/>
            <person name="Lelandais-Briere C."/>
            <person name="Owens G.L."/>
            <person name="Carrere S."/>
            <person name="Mayjonade B."/>
            <person name="Legrand L."/>
            <person name="Gill N."/>
            <person name="Kane N.C."/>
            <person name="Bowers J.E."/>
            <person name="Hubner S."/>
            <person name="Bellec A."/>
            <person name="Berard A."/>
            <person name="Berges H."/>
            <person name="Blanchet N."/>
            <person name="Boniface M.C."/>
            <person name="Brunel D."/>
            <person name="Catrice O."/>
            <person name="Chaidir N."/>
            <person name="Claudel C."/>
            <person name="Donnadieu C."/>
            <person name="Faraut T."/>
            <person name="Fievet G."/>
            <person name="Helmstetter N."/>
            <person name="King M."/>
            <person name="Knapp S.J."/>
            <person name="Lai Z."/>
            <person name="Le Paslier M.C."/>
            <person name="Lippi Y."/>
            <person name="Lorenzon L."/>
            <person name="Mandel J.R."/>
            <person name="Marage G."/>
            <person name="Marchand G."/>
            <person name="Marquand E."/>
            <person name="Bret-Mestries E."/>
            <person name="Morien E."/>
            <person name="Nambeesan S."/>
            <person name="Nguyen T."/>
            <person name="Pegot-Espagnet P."/>
            <person name="Pouilly N."/>
            <person name="Raftis F."/>
            <person name="Sallet E."/>
            <person name="Schiex T."/>
            <person name="Thomas J."/>
            <person name="Vandecasteele C."/>
            <person name="Vares D."/>
            <person name="Vear F."/>
            <person name="Vautrin S."/>
            <person name="Crespi M."/>
            <person name="Mangin B."/>
            <person name="Burke J.M."/>
            <person name="Salse J."/>
            <person name="Munos S."/>
            <person name="Vincourt P."/>
            <person name="Rieseberg L.H."/>
            <person name="Langlade N.B."/>
        </authorList>
    </citation>
    <scope>NUCLEOTIDE SEQUENCE</scope>
    <source>
        <tissue evidence="1">Leaves</tissue>
    </source>
</reference>
<sequence length="65" mass="7213">MSVTHNTQQYPSLTTLNNPSLTTLQRVKKLSGGGMLLFFTSDNIPSRAKLYPPCLPLLFKSLSMN</sequence>
<dbReference type="EMBL" id="MNCJ02000324">
    <property type="protein sequence ID" value="KAF5793480.1"/>
    <property type="molecule type" value="Genomic_DNA"/>
</dbReference>
<proteinExistence type="predicted"/>
<evidence type="ECO:0000313" key="1">
    <source>
        <dbReference type="EMBL" id="KAF5793480.1"/>
    </source>
</evidence>
<name>A0A9K3IBC1_HELAN</name>
<reference evidence="1" key="2">
    <citation type="submission" date="2020-06" db="EMBL/GenBank/DDBJ databases">
        <title>Helianthus annuus Genome sequencing and assembly Release 2.</title>
        <authorList>
            <person name="Gouzy J."/>
            <person name="Langlade N."/>
            <person name="Munos S."/>
        </authorList>
    </citation>
    <scope>NUCLEOTIDE SEQUENCE</scope>
    <source>
        <tissue evidence="1">Leaves</tissue>
    </source>
</reference>
<protein>
    <submittedName>
        <fullName evidence="1">Uncharacterized protein</fullName>
    </submittedName>
</protein>
<dbReference type="AlphaFoldDB" id="A0A9K3IBC1"/>
<organism evidence="1 2">
    <name type="scientific">Helianthus annuus</name>
    <name type="common">Common sunflower</name>
    <dbReference type="NCBI Taxonomy" id="4232"/>
    <lineage>
        <taxon>Eukaryota</taxon>
        <taxon>Viridiplantae</taxon>
        <taxon>Streptophyta</taxon>
        <taxon>Embryophyta</taxon>
        <taxon>Tracheophyta</taxon>
        <taxon>Spermatophyta</taxon>
        <taxon>Magnoliopsida</taxon>
        <taxon>eudicotyledons</taxon>
        <taxon>Gunneridae</taxon>
        <taxon>Pentapetalae</taxon>
        <taxon>asterids</taxon>
        <taxon>campanulids</taxon>
        <taxon>Asterales</taxon>
        <taxon>Asteraceae</taxon>
        <taxon>Asteroideae</taxon>
        <taxon>Heliantheae alliance</taxon>
        <taxon>Heliantheae</taxon>
        <taxon>Helianthus</taxon>
    </lineage>
</organism>
<accession>A0A9K3IBC1</accession>